<evidence type="ECO:0000256" key="1">
    <source>
        <dbReference type="SAM" id="SignalP"/>
    </source>
</evidence>
<keyword evidence="3" id="KW-1185">Reference proteome</keyword>
<sequence length="1099" mass="123688">MHGQNFLSRLVVGLLAICITAASSFVQAQDDDRDENDNRRNPNVQAIEDRIEGVARRLNSNNLTVDVAPPPLYGRARALFYRGDIPEAIALLNQLLLAADTRGTMRHRLGRIPIHTLLGECHLQAGDLVTAGENYQAALNVVVENPQFISGIAWGELHLDRPEDLGFSIRDVAWGNMQPPERSRRRTLPTNELWPSANLVPLALLRQYMMAGVPPGRWEVLTDDTEDFAQRHGLDVAETMRQLSLSAYRLRWLRGRAAVLMDATGQQLMNATVPPGPLGHEAEFRAAGTLVASSRTAIRFYAGDDSDQHLEDPTDTIDDEFHPLTPISRLTRMRSRRNQWDLLRRLQSGIEPMREGQAVVVMPAREDLNQLIETAIVTSDIAFAQEQMQLGVDCFDEALEELSHWNERAELAGQLENALVMRSERLRSTAPSIAYQLRVHAARAALLRGSAEHTQGHLTSAERFRQTRRLNLPRSQAFARWIRLQNDTVFWGRATRLQEQGDPDQVAQPTKQLDRLTRARTSWKQVLEELRLFSSGVNSNRSPNTGRMITHPLGFRFTLLGDPRSDRVPIATRSQLYHAHWQESLASVDSTSFDRFCFEMQRSDWTRHGVELAIRADEGERVVLRLEEHLAARARSALDDLPGMTDLRCALREELVAKDLRKNNVVAEGRGLEGRLPNHPELRRQLSAVEPWMQLNPTAIGVNAAIVHERLQAYLAKLALTTSDLPRVVPPPIKQIKQRPDWDSIPNDTAVIAFYVNSNRVTGTMVHRGLASHWDIGSTGEIIGQCENWLRTILTLPTMVDELKDEAERDRIWQLELEVAQRLFPPLSGFDHPDIRRIVVVPDQFLWQIPFEQLVVAHENAPTRRRWSEAYDVTYAHTIGTAMEMIQRPKQKLAEPDGASVAIMDARSASTAMPLDEAAPANIVPGPVGTWGDPVWWPIISTHVVVASDSDRRMGIVDGLNAWERRMPSTGKTTVSSWCEVGSPIESRPQSSSWLQPEIDEFLFRRISLLHASGVQDVVLPRWYSVGQAGNVMADEMSMELGQVPFAEAWNRSKEIAKRMEFAFPVGVNSVPLKDRNGRVTGAHPVIQLPHVYLPFSGF</sequence>
<keyword evidence="1" id="KW-0732">Signal</keyword>
<accession>A0ABS8NDD8</accession>
<gene>
    <name evidence="2" type="ORF">LOC71_04765</name>
</gene>
<feature type="chain" id="PRO_5046387326" evidence="1">
    <location>
        <begin position="29"/>
        <end position="1099"/>
    </location>
</feature>
<dbReference type="SUPFAM" id="SSF48452">
    <property type="entry name" value="TPR-like"/>
    <property type="match status" value="1"/>
</dbReference>
<protein>
    <submittedName>
        <fullName evidence="2">CHAT domain-containing protein</fullName>
    </submittedName>
</protein>
<dbReference type="InterPro" id="IPR011990">
    <property type="entry name" value="TPR-like_helical_dom_sf"/>
</dbReference>
<dbReference type="Proteomes" id="UP001430306">
    <property type="component" value="Unassembled WGS sequence"/>
</dbReference>
<evidence type="ECO:0000313" key="2">
    <source>
        <dbReference type="EMBL" id="MCC9641575.1"/>
    </source>
</evidence>
<dbReference type="Gene3D" id="1.25.40.10">
    <property type="entry name" value="Tetratricopeptide repeat domain"/>
    <property type="match status" value="1"/>
</dbReference>
<comment type="caution">
    <text evidence="2">The sequence shown here is derived from an EMBL/GenBank/DDBJ whole genome shotgun (WGS) entry which is preliminary data.</text>
</comment>
<evidence type="ECO:0000313" key="3">
    <source>
        <dbReference type="Proteomes" id="UP001430306"/>
    </source>
</evidence>
<feature type="signal peptide" evidence="1">
    <location>
        <begin position="1"/>
        <end position="28"/>
    </location>
</feature>
<organism evidence="2 3">
    <name type="scientific">Rhodopirellula halodulae</name>
    <dbReference type="NCBI Taxonomy" id="2894198"/>
    <lineage>
        <taxon>Bacteria</taxon>
        <taxon>Pseudomonadati</taxon>
        <taxon>Planctomycetota</taxon>
        <taxon>Planctomycetia</taxon>
        <taxon>Pirellulales</taxon>
        <taxon>Pirellulaceae</taxon>
        <taxon>Rhodopirellula</taxon>
    </lineage>
</organism>
<dbReference type="EMBL" id="JAJKFW010000006">
    <property type="protein sequence ID" value="MCC9641575.1"/>
    <property type="molecule type" value="Genomic_DNA"/>
</dbReference>
<name>A0ABS8NDD8_9BACT</name>
<proteinExistence type="predicted"/>
<reference evidence="2" key="1">
    <citation type="submission" date="2021-11" db="EMBL/GenBank/DDBJ databases">
        <title>Genome sequence.</title>
        <authorList>
            <person name="Sun Q."/>
        </authorList>
    </citation>
    <scope>NUCLEOTIDE SEQUENCE</scope>
    <source>
        <strain evidence="2">JC740</strain>
    </source>
</reference>